<proteinExistence type="predicted"/>
<sequence>MVSLGVPTARFGAPPDPDKPEPHYPGVSSKKFDALGALKVYRDNLKRDANIRANQQYLQSGLGPVRHRRRLEDLMPGRASVAEAYEHMGYKHDPITRRMLPPEPPALSGTFPDDLQSLSSKRSSVLQ</sequence>
<reference evidence="2" key="1">
    <citation type="submission" date="2021-02" db="EMBL/GenBank/DDBJ databases">
        <authorList>
            <person name="Dougan E. K."/>
            <person name="Rhodes N."/>
            <person name="Thang M."/>
            <person name="Chan C."/>
        </authorList>
    </citation>
    <scope>NUCLEOTIDE SEQUENCE</scope>
</reference>
<dbReference type="EMBL" id="CAJNIZ010013455">
    <property type="protein sequence ID" value="CAE7349390.1"/>
    <property type="molecule type" value="Genomic_DNA"/>
</dbReference>
<evidence type="ECO:0000256" key="1">
    <source>
        <dbReference type="SAM" id="MobiDB-lite"/>
    </source>
</evidence>
<gene>
    <name evidence="2" type="primary">RPL10</name>
    <name evidence="2" type="ORF">SPIL2461_LOCUS8296</name>
</gene>
<comment type="caution">
    <text evidence="2">The sequence shown here is derived from an EMBL/GenBank/DDBJ whole genome shotgun (WGS) entry which is preliminary data.</text>
</comment>
<feature type="non-terminal residue" evidence="2">
    <location>
        <position position="1"/>
    </location>
</feature>
<dbReference type="Proteomes" id="UP000649617">
    <property type="component" value="Unassembled WGS sequence"/>
</dbReference>
<accession>A0A812PIH9</accession>
<organism evidence="2 3">
    <name type="scientific">Symbiodinium pilosum</name>
    <name type="common">Dinoflagellate</name>
    <dbReference type="NCBI Taxonomy" id="2952"/>
    <lineage>
        <taxon>Eukaryota</taxon>
        <taxon>Sar</taxon>
        <taxon>Alveolata</taxon>
        <taxon>Dinophyceae</taxon>
        <taxon>Suessiales</taxon>
        <taxon>Symbiodiniaceae</taxon>
        <taxon>Symbiodinium</taxon>
    </lineage>
</organism>
<evidence type="ECO:0000313" key="3">
    <source>
        <dbReference type="Proteomes" id="UP000649617"/>
    </source>
</evidence>
<feature type="compositionally biased region" description="Polar residues" evidence="1">
    <location>
        <begin position="116"/>
        <end position="127"/>
    </location>
</feature>
<protein>
    <submittedName>
        <fullName evidence="2">RPL10 protein</fullName>
    </submittedName>
</protein>
<feature type="region of interest" description="Disordered" evidence="1">
    <location>
        <begin position="1"/>
        <end position="28"/>
    </location>
</feature>
<keyword evidence="3" id="KW-1185">Reference proteome</keyword>
<feature type="region of interest" description="Disordered" evidence="1">
    <location>
        <begin position="94"/>
        <end position="127"/>
    </location>
</feature>
<dbReference type="OrthoDB" id="448382at2759"/>
<name>A0A812PIH9_SYMPI</name>
<dbReference type="AlphaFoldDB" id="A0A812PIH9"/>
<evidence type="ECO:0000313" key="2">
    <source>
        <dbReference type="EMBL" id="CAE7349390.1"/>
    </source>
</evidence>